<dbReference type="SMART" id="SM00248">
    <property type="entry name" value="ANK"/>
    <property type="match status" value="3"/>
</dbReference>
<dbReference type="AlphaFoldDB" id="A0A8B9U759"/>
<dbReference type="Ensembl" id="ENSAZOT00000004081.1">
    <property type="protein sequence ID" value="ENSAZOP00000003829.1"/>
    <property type="gene ID" value="ENSAZOG00000002483.1"/>
</dbReference>
<dbReference type="PROSITE" id="PS50297">
    <property type="entry name" value="ANK_REP_REGION"/>
    <property type="match status" value="3"/>
</dbReference>
<organism evidence="3 4">
    <name type="scientific">Anas zonorhyncha</name>
    <name type="common">Eastern spot-billed duck</name>
    <dbReference type="NCBI Taxonomy" id="75864"/>
    <lineage>
        <taxon>Eukaryota</taxon>
        <taxon>Metazoa</taxon>
        <taxon>Chordata</taxon>
        <taxon>Craniata</taxon>
        <taxon>Vertebrata</taxon>
        <taxon>Euteleostomi</taxon>
        <taxon>Archelosauria</taxon>
        <taxon>Archosauria</taxon>
        <taxon>Dinosauria</taxon>
        <taxon>Saurischia</taxon>
        <taxon>Theropoda</taxon>
        <taxon>Coelurosauria</taxon>
        <taxon>Aves</taxon>
        <taxon>Neognathae</taxon>
        <taxon>Galloanserae</taxon>
        <taxon>Anseriformes</taxon>
        <taxon>Anatidae</taxon>
        <taxon>Anatinae</taxon>
        <taxon>Anas</taxon>
    </lineage>
</organism>
<evidence type="ECO:0000313" key="4">
    <source>
        <dbReference type="Proteomes" id="UP000694549"/>
    </source>
</evidence>
<dbReference type="PANTHER" id="PTHR24147:SF53">
    <property type="entry name" value="ANKYRIN REPEAT DOMAIN 26"/>
    <property type="match status" value="1"/>
</dbReference>
<feature type="repeat" description="ANK" evidence="1">
    <location>
        <begin position="83"/>
        <end position="115"/>
    </location>
</feature>
<name>A0A8B9U759_9AVES</name>
<feature type="repeat" description="ANK" evidence="1">
    <location>
        <begin position="50"/>
        <end position="82"/>
    </location>
</feature>
<dbReference type="InterPro" id="IPR036770">
    <property type="entry name" value="Ankyrin_rpt-contain_sf"/>
</dbReference>
<keyword evidence="1" id="KW-0040">ANK repeat</keyword>
<dbReference type="InterPro" id="IPR002110">
    <property type="entry name" value="Ankyrin_rpt"/>
</dbReference>
<dbReference type="PANTHER" id="PTHR24147">
    <property type="entry name" value="ANKYRIN REPEAT DOMAIN 36-RELATED"/>
    <property type="match status" value="1"/>
</dbReference>
<evidence type="ECO:0000256" key="2">
    <source>
        <dbReference type="SAM" id="MobiDB-lite"/>
    </source>
</evidence>
<dbReference type="SUPFAM" id="SSF48403">
    <property type="entry name" value="Ankyrin repeat"/>
    <property type="match status" value="1"/>
</dbReference>
<evidence type="ECO:0000313" key="3">
    <source>
        <dbReference type="Ensembl" id="ENSAZOP00000003829.1"/>
    </source>
</evidence>
<reference evidence="3" key="1">
    <citation type="submission" date="2025-08" db="UniProtKB">
        <authorList>
            <consortium name="Ensembl"/>
        </authorList>
    </citation>
    <scope>IDENTIFICATION</scope>
</reference>
<proteinExistence type="predicted"/>
<accession>A0A8B9U759</accession>
<dbReference type="Proteomes" id="UP000694549">
    <property type="component" value="Unplaced"/>
</dbReference>
<evidence type="ECO:0000256" key="1">
    <source>
        <dbReference type="PROSITE-ProRule" id="PRU00023"/>
    </source>
</evidence>
<sequence length="216" mass="22648">VRFLVQEKCLLNLCDNTGRSPLMKAVESQHEECVAILLEHHADPNLEGYRGNSALHLAAAAPNTSLTEMLVEHGARLEAKNWGGNTPLLLAISSNHKEMVNFLLQKGANANSTALAGSLGASLPCLEAPGHSRCSGLGSPAPAPVRVGPKQGPQGSSGPSWACAHILAAAWRGSWGTRSVRCPAALCCPETVMPTSCQRRACMGCTARLPVATWPG</sequence>
<dbReference type="InterPro" id="IPR050657">
    <property type="entry name" value="Ankyrin_repeat_domain"/>
</dbReference>
<dbReference type="Gene3D" id="1.25.40.20">
    <property type="entry name" value="Ankyrin repeat-containing domain"/>
    <property type="match status" value="2"/>
</dbReference>
<dbReference type="PROSITE" id="PS50088">
    <property type="entry name" value="ANK_REPEAT"/>
    <property type="match status" value="3"/>
</dbReference>
<feature type="region of interest" description="Disordered" evidence="2">
    <location>
        <begin position="137"/>
        <end position="156"/>
    </location>
</feature>
<dbReference type="Pfam" id="PF12796">
    <property type="entry name" value="Ank_2"/>
    <property type="match status" value="1"/>
</dbReference>
<protein>
    <submittedName>
        <fullName evidence="3">Uncharacterized protein</fullName>
    </submittedName>
</protein>
<reference evidence="3" key="2">
    <citation type="submission" date="2025-09" db="UniProtKB">
        <authorList>
            <consortium name="Ensembl"/>
        </authorList>
    </citation>
    <scope>IDENTIFICATION</scope>
</reference>
<feature type="repeat" description="ANK" evidence="1">
    <location>
        <begin position="17"/>
        <end position="49"/>
    </location>
</feature>
<keyword evidence="4" id="KW-1185">Reference proteome</keyword>